<organism evidence="2">
    <name type="scientific">marine metagenome</name>
    <dbReference type="NCBI Taxonomy" id="408172"/>
    <lineage>
        <taxon>unclassified sequences</taxon>
        <taxon>metagenomes</taxon>
        <taxon>ecological metagenomes</taxon>
    </lineage>
</organism>
<dbReference type="Gene3D" id="2.60.40.4070">
    <property type="match status" value="1"/>
</dbReference>
<evidence type="ECO:0000313" key="2">
    <source>
        <dbReference type="EMBL" id="SVC56826.1"/>
    </source>
</evidence>
<dbReference type="NCBIfam" id="TIGR04183">
    <property type="entry name" value="Por_Secre_tail"/>
    <property type="match status" value="1"/>
</dbReference>
<dbReference type="InterPro" id="IPR025965">
    <property type="entry name" value="FlgD/Vpr_Ig-like"/>
</dbReference>
<dbReference type="Pfam" id="PF13860">
    <property type="entry name" value="FlgD_ig"/>
    <property type="match status" value="1"/>
</dbReference>
<reference evidence="2" key="1">
    <citation type="submission" date="2018-05" db="EMBL/GenBank/DDBJ databases">
        <authorList>
            <person name="Lanie J.A."/>
            <person name="Ng W.-L."/>
            <person name="Kazmierczak K.M."/>
            <person name="Andrzejewski T.M."/>
            <person name="Davidsen T.M."/>
            <person name="Wayne K.J."/>
            <person name="Tettelin H."/>
            <person name="Glass J.I."/>
            <person name="Rusch D."/>
            <person name="Podicherti R."/>
            <person name="Tsui H.-C.T."/>
            <person name="Winkler M.E."/>
        </authorList>
    </citation>
    <scope>NUCLEOTIDE SEQUENCE</scope>
</reference>
<protein>
    <recommendedName>
        <fullName evidence="1">FlgD/Vpr Ig-like domain-containing protein</fullName>
    </recommendedName>
</protein>
<feature type="non-terminal residue" evidence="2">
    <location>
        <position position="1"/>
    </location>
</feature>
<gene>
    <name evidence="2" type="ORF">METZ01_LOCUS309680</name>
</gene>
<dbReference type="AlphaFoldDB" id="A0A382N6W9"/>
<dbReference type="EMBL" id="UINC01098365">
    <property type="protein sequence ID" value="SVC56826.1"/>
    <property type="molecule type" value="Genomic_DNA"/>
</dbReference>
<accession>A0A382N6W9</accession>
<evidence type="ECO:0000259" key="1">
    <source>
        <dbReference type="Pfam" id="PF13860"/>
    </source>
</evidence>
<feature type="domain" description="FlgD/Vpr Ig-like" evidence="1">
    <location>
        <begin position="132"/>
        <end position="190"/>
    </location>
</feature>
<dbReference type="InterPro" id="IPR026444">
    <property type="entry name" value="Secre_tail"/>
</dbReference>
<sequence length="206" mass="22936">QVALNVNPDIIKTNQYMFMNGTVSFDHISYFIGDKVAVSTQDGILVGEMEILDNGYLMTTAVYGDDNTTTAKDGAETSEKLVFTYGEYESQPVFVEFTPNMELRKVDLLFQNLPQEFGLAQNFPNPFNPVTNIQFMLPEAADVQLVVYDLMGKTVRTLVNGSQTAGYKTVVWDSKDESGIPVSAGMYIYELRSGSYSAIQKMVLLK</sequence>
<name>A0A382N6W9_9ZZZZ</name>
<proteinExistence type="predicted"/>